<accession>A0A0M1P7I7</accession>
<dbReference type="AlphaFoldDB" id="A0A0M1P7I7"/>
<keyword evidence="2" id="KW-1185">Reference proteome</keyword>
<evidence type="ECO:0008006" key="3">
    <source>
        <dbReference type="Google" id="ProtNLM"/>
    </source>
</evidence>
<dbReference type="InterPro" id="IPR010865">
    <property type="entry name" value="DUF1499"/>
</dbReference>
<dbReference type="Pfam" id="PF07386">
    <property type="entry name" value="DUF1499"/>
    <property type="match status" value="1"/>
</dbReference>
<proteinExistence type="predicted"/>
<sequence>MSLKRVLIGLVRSYDGTSDRAKDPKLKTRYYNLSKEKCFEEVSSTLKKIQGYKVLHEVQSVGEITLEKKTSFGRTLDITVSVLGISPVRSAVDMYSASRGSLGDLGANYRVILNLYAVLDKKLSKYKVDA</sequence>
<evidence type="ECO:0000313" key="2">
    <source>
        <dbReference type="Proteomes" id="UP000036932"/>
    </source>
</evidence>
<dbReference type="Proteomes" id="UP000036932">
    <property type="component" value="Unassembled WGS sequence"/>
</dbReference>
<evidence type="ECO:0000313" key="1">
    <source>
        <dbReference type="EMBL" id="KOR90448.1"/>
    </source>
</evidence>
<protein>
    <recommendedName>
        <fullName evidence="3">DUF1499 domain-containing protein</fullName>
    </recommendedName>
</protein>
<dbReference type="EMBL" id="LIUT01000001">
    <property type="protein sequence ID" value="KOR90448.1"/>
    <property type="molecule type" value="Genomic_DNA"/>
</dbReference>
<dbReference type="OrthoDB" id="2353056at2"/>
<reference evidence="2" key="1">
    <citation type="submission" date="2015-08" db="EMBL/GenBank/DDBJ databases">
        <title>Genome sequencing project for genomic taxonomy and phylogenomics of Bacillus-like bacteria.</title>
        <authorList>
            <person name="Liu B."/>
            <person name="Wang J."/>
            <person name="Zhu Y."/>
            <person name="Liu G."/>
            <person name="Chen Q."/>
            <person name="Chen Z."/>
            <person name="Lan J."/>
            <person name="Che J."/>
            <person name="Ge C."/>
            <person name="Shi H."/>
            <person name="Pan Z."/>
            <person name="Liu X."/>
        </authorList>
    </citation>
    <scope>NUCLEOTIDE SEQUENCE [LARGE SCALE GENOMIC DNA]</scope>
    <source>
        <strain evidence="2">FJAT-22460</strain>
    </source>
</reference>
<dbReference type="PATRIC" id="fig|1705565.3.peg.5245"/>
<name>A0A0M1P7I7_9BACL</name>
<organism evidence="1 2">
    <name type="scientific">Paenibacillus solani</name>
    <dbReference type="NCBI Taxonomy" id="1705565"/>
    <lineage>
        <taxon>Bacteria</taxon>
        <taxon>Bacillati</taxon>
        <taxon>Bacillota</taxon>
        <taxon>Bacilli</taxon>
        <taxon>Bacillales</taxon>
        <taxon>Paenibacillaceae</taxon>
        <taxon>Paenibacillus</taxon>
    </lineage>
</organism>
<comment type="caution">
    <text evidence="1">The sequence shown here is derived from an EMBL/GenBank/DDBJ whole genome shotgun (WGS) entry which is preliminary data.</text>
</comment>
<dbReference type="RefSeq" id="WP_053492132.1">
    <property type="nucleotide sequence ID" value="NZ_JBCMXJ010000015.1"/>
</dbReference>
<gene>
    <name evidence="1" type="ORF">AM231_15820</name>
</gene>